<feature type="transmembrane region" description="Helical" evidence="8">
    <location>
        <begin position="232"/>
        <end position="255"/>
    </location>
</feature>
<dbReference type="PANTHER" id="PTHR23522">
    <property type="entry name" value="BLL5896 PROTEIN"/>
    <property type="match status" value="1"/>
</dbReference>
<evidence type="ECO:0000313" key="10">
    <source>
        <dbReference type="EMBL" id="MDC7717818.1"/>
    </source>
</evidence>
<dbReference type="InterPro" id="IPR036259">
    <property type="entry name" value="MFS_trans_sf"/>
</dbReference>
<dbReference type="NCBIfam" id="NF037955">
    <property type="entry name" value="mfs"/>
    <property type="match status" value="1"/>
</dbReference>
<comment type="caution">
    <text evidence="10">The sequence shown here is derived from an EMBL/GenBank/DDBJ whole genome shotgun (WGS) entry which is preliminary data.</text>
</comment>
<keyword evidence="4" id="KW-0997">Cell inner membrane</keyword>
<dbReference type="Proteomes" id="UP001219956">
    <property type="component" value="Unassembled WGS sequence"/>
</dbReference>
<feature type="transmembrane region" description="Helical" evidence="8">
    <location>
        <begin position="40"/>
        <end position="60"/>
    </location>
</feature>
<feature type="transmembrane region" description="Helical" evidence="8">
    <location>
        <begin position="72"/>
        <end position="91"/>
    </location>
</feature>
<evidence type="ECO:0000256" key="7">
    <source>
        <dbReference type="ARBA" id="ARBA00023136"/>
    </source>
</evidence>
<evidence type="ECO:0000259" key="9">
    <source>
        <dbReference type="Pfam" id="PF12832"/>
    </source>
</evidence>
<protein>
    <submittedName>
        <fullName evidence="10">MFS transporter</fullName>
    </submittedName>
</protein>
<evidence type="ECO:0000256" key="3">
    <source>
        <dbReference type="ARBA" id="ARBA00022475"/>
    </source>
</evidence>
<dbReference type="PIRSF" id="PIRSF004925">
    <property type="entry name" value="HcaT"/>
    <property type="match status" value="1"/>
</dbReference>
<evidence type="ECO:0000256" key="4">
    <source>
        <dbReference type="ARBA" id="ARBA00022519"/>
    </source>
</evidence>
<evidence type="ECO:0000256" key="6">
    <source>
        <dbReference type="ARBA" id="ARBA00022989"/>
    </source>
</evidence>
<keyword evidence="11" id="KW-1185">Reference proteome</keyword>
<evidence type="ECO:0000256" key="1">
    <source>
        <dbReference type="ARBA" id="ARBA00004429"/>
    </source>
</evidence>
<keyword evidence="2" id="KW-0813">Transport</keyword>
<keyword evidence="7 8" id="KW-0472">Membrane</keyword>
<feature type="transmembrane region" description="Helical" evidence="8">
    <location>
        <begin position="300"/>
        <end position="318"/>
    </location>
</feature>
<dbReference type="SUPFAM" id="SSF103473">
    <property type="entry name" value="MFS general substrate transporter"/>
    <property type="match status" value="1"/>
</dbReference>
<feature type="transmembrane region" description="Helical" evidence="8">
    <location>
        <begin position="7"/>
        <end position="28"/>
    </location>
</feature>
<sequence>MSASAPLAALAAFYFSYFAFQGLFGPFWSLYLESLSFNTVQISILMALSTLARIVAPMFWGWLADRSGQRRVIMLWTSVVSMASFVMVAWQHSFWGMFIWLAVNHFFWAAALPLGEASTAHLTRSQPGRYSRVRVWGSIGFVCFAASGGYLLNLVTMANLPWLIVGLLGLIVLACWRVPEVAIERAKARPEPIWATVRQPHVVALFACCFLLSFAMGPYYNFYSIGLKEAGYSASTTGLLWAAGVMAEIVVFWQMPRLMARFTLERLMLASLLVSALRFALMATLLPVAAVAFAAQLGHAFTFGVHHAAAVGLIHRNFAEQHQARGQGLYTVASFGVGGSVGGLLGGVLWQYGGVGLTFGVSTFALLLGVGVCVKWLRPTPATVSAA</sequence>
<gene>
    <name evidence="10" type="ORF">PQU95_11410</name>
</gene>
<feature type="transmembrane region" description="Helical" evidence="8">
    <location>
        <begin position="200"/>
        <end position="220"/>
    </location>
</feature>
<feature type="transmembrane region" description="Helical" evidence="8">
    <location>
        <begin position="356"/>
        <end position="377"/>
    </location>
</feature>
<feature type="transmembrane region" description="Helical" evidence="8">
    <location>
        <begin position="160"/>
        <end position="179"/>
    </location>
</feature>
<reference evidence="10 11" key="1">
    <citation type="submission" date="2023-01" db="EMBL/GenBank/DDBJ databases">
        <title>Novel species of the genus Vogesella isolated from rivers.</title>
        <authorList>
            <person name="Lu H."/>
        </authorList>
    </citation>
    <scope>NUCLEOTIDE SEQUENCE [LARGE SCALE GENOMIC DNA]</scope>
    <source>
        <strain evidence="10 11">DC21W</strain>
    </source>
</reference>
<feature type="domain" description="Major facilitator superfamily associated" evidence="9">
    <location>
        <begin position="9"/>
        <end position="359"/>
    </location>
</feature>
<dbReference type="InterPro" id="IPR026032">
    <property type="entry name" value="HcaT-like"/>
</dbReference>
<proteinExistence type="predicted"/>
<keyword evidence="6 8" id="KW-1133">Transmembrane helix</keyword>
<dbReference type="PANTHER" id="PTHR23522:SF10">
    <property type="entry name" value="3-PHENYLPROPIONIC ACID TRANSPORTER-RELATED"/>
    <property type="match status" value="1"/>
</dbReference>
<keyword evidence="3" id="KW-1003">Cell membrane</keyword>
<dbReference type="EMBL" id="JAQQLF010000013">
    <property type="protein sequence ID" value="MDC7717818.1"/>
    <property type="molecule type" value="Genomic_DNA"/>
</dbReference>
<feature type="transmembrane region" description="Helical" evidence="8">
    <location>
        <begin position="267"/>
        <end position="294"/>
    </location>
</feature>
<dbReference type="Gene3D" id="1.20.1250.20">
    <property type="entry name" value="MFS general substrate transporter like domains"/>
    <property type="match status" value="2"/>
</dbReference>
<dbReference type="InterPro" id="IPR024989">
    <property type="entry name" value="MFS_assoc_dom"/>
</dbReference>
<organism evidence="10 11">
    <name type="scientific">Vogesella aquatica</name>
    <dbReference type="NCBI Taxonomy" id="2984206"/>
    <lineage>
        <taxon>Bacteria</taxon>
        <taxon>Pseudomonadati</taxon>
        <taxon>Pseudomonadota</taxon>
        <taxon>Betaproteobacteria</taxon>
        <taxon>Neisseriales</taxon>
        <taxon>Chromobacteriaceae</taxon>
        <taxon>Vogesella</taxon>
    </lineage>
</organism>
<evidence type="ECO:0000313" key="11">
    <source>
        <dbReference type="Proteomes" id="UP001219956"/>
    </source>
</evidence>
<dbReference type="Pfam" id="PF12832">
    <property type="entry name" value="MFS_1_like"/>
    <property type="match status" value="1"/>
</dbReference>
<name>A0ABT5IZ15_9NEIS</name>
<feature type="transmembrane region" description="Helical" evidence="8">
    <location>
        <begin position="135"/>
        <end position="154"/>
    </location>
</feature>
<evidence type="ECO:0000256" key="5">
    <source>
        <dbReference type="ARBA" id="ARBA00022692"/>
    </source>
</evidence>
<feature type="transmembrane region" description="Helical" evidence="8">
    <location>
        <begin position="330"/>
        <end position="350"/>
    </location>
</feature>
<accession>A0ABT5IZ15</accession>
<evidence type="ECO:0000256" key="2">
    <source>
        <dbReference type="ARBA" id="ARBA00022448"/>
    </source>
</evidence>
<comment type="subcellular location">
    <subcellularLocation>
        <location evidence="1">Cell inner membrane</location>
        <topology evidence="1">Multi-pass membrane protein</topology>
    </subcellularLocation>
</comment>
<feature type="transmembrane region" description="Helical" evidence="8">
    <location>
        <begin position="97"/>
        <end position="114"/>
    </location>
</feature>
<evidence type="ECO:0000256" key="8">
    <source>
        <dbReference type="SAM" id="Phobius"/>
    </source>
</evidence>
<keyword evidence="5 8" id="KW-0812">Transmembrane</keyword>
<dbReference type="RefSeq" id="WP_272752128.1">
    <property type="nucleotide sequence ID" value="NZ_JAQQLF010000013.1"/>
</dbReference>